<keyword evidence="1" id="KW-0812">Transmembrane</keyword>
<feature type="transmembrane region" description="Helical" evidence="1">
    <location>
        <begin position="39"/>
        <end position="55"/>
    </location>
</feature>
<accession>A0AAJ5EEZ9</accession>
<keyword evidence="1" id="KW-0472">Membrane</keyword>
<dbReference type="AlphaFoldDB" id="A0AAJ5EEZ9"/>
<feature type="transmembrane region" description="Helical" evidence="1">
    <location>
        <begin position="67"/>
        <end position="88"/>
    </location>
</feature>
<feature type="transmembrane region" description="Helical" evidence="1">
    <location>
        <begin position="94"/>
        <end position="113"/>
    </location>
</feature>
<dbReference type="Proteomes" id="UP000297725">
    <property type="component" value="Unassembled WGS sequence"/>
</dbReference>
<evidence type="ECO:0000313" key="5">
    <source>
        <dbReference type="Proteomes" id="UP000297725"/>
    </source>
</evidence>
<proteinExistence type="predicted"/>
<gene>
    <name evidence="3" type="ORF">E4031_05700</name>
    <name evidence="2" type="ORF">E4Z98_07395</name>
</gene>
<evidence type="ECO:0000313" key="2">
    <source>
        <dbReference type="EMBL" id="QCA29146.1"/>
    </source>
</evidence>
<reference evidence="3 5" key="1">
    <citation type="submission" date="2019-03" db="EMBL/GenBank/DDBJ databases">
        <title>Vagococcus sp. was isolated fron gut of Carduelis flavirostris.</title>
        <authorList>
            <person name="Ge Y."/>
        </authorList>
    </citation>
    <scope>NUCLEOTIDE SEQUENCE [LARGE SCALE GENOMIC DNA]</scope>
    <source>
        <strain evidence="3 5">CF-210</strain>
    </source>
</reference>
<feature type="transmembrane region" description="Helical" evidence="1">
    <location>
        <begin position="125"/>
        <end position="143"/>
    </location>
</feature>
<dbReference type="RefSeq" id="WP_135254482.1">
    <property type="nucleotide sequence ID" value="NZ_CP038865.1"/>
</dbReference>
<evidence type="ECO:0000313" key="3">
    <source>
        <dbReference type="EMBL" id="TFZ40877.1"/>
    </source>
</evidence>
<sequence>MISVEGLHALKKIELIQSILLCLLGLFFFFPVINNPEQACLIVGIYFLVLGLIAIGRGKKYNRDENVFQVTVTGGSIFLVFSIIIFFLSQVAPTLVSIVLGSFIIVCVIYRGFFYIELLKLENQIFYNLVFASLGIIFLFLPVDFFSIIKIFFSVTMITMGISNYFFVIGQIREKIQEN</sequence>
<dbReference type="EMBL" id="CP038865">
    <property type="protein sequence ID" value="QCA29146.1"/>
    <property type="molecule type" value="Genomic_DNA"/>
</dbReference>
<feature type="transmembrane region" description="Helical" evidence="1">
    <location>
        <begin position="12"/>
        <end position="33"/>
    </location>
</feature>
<keyword evidence="1" id="KW-1133">Transmembrane helix</keyword>
<dbReference type="Proteomes" id="UP000296883">
    <property type="component" value="Chromosome"/>
</dbReference>
<protein>
    <submittedName>
        <fullName evidence="3">Uncharacterized protein</fullName>
    </submittedName>
</protein>
<reference evidence="2 4" key="2">
    <citation type="journal article" date="2020" name="Int. J. Syst. Evol. Microbiol.">
        <title>Vagococcus xieshaowenii sp. nov., isolated from snow finch (Montifringilla taczanowskii) cloacal content.</title>
        <authorList>
            <person name="Ge Y."/>
            <person name="Yang J."/>
            <person name="Lai X.H."/>
            <person name="Zhang G."/>
            <person name="Jin D."/>
            <person name="Lu S."/>
            <person name="Wang B."/>
            <person name="Huang Y."/>
            <person name="Huang Y."/>
            <person name="Ren Z."/>
            <person name="Zhang X."/>
            <person name="Xu J."/>
        </authorList>
    </citation>
    <scope>NUCLEOTIDE SEQUENCE [LARGE SCALE GENOMIC DNA]</scope>
    <source>
        <strain evidence="2">Personal::cf-49</strain>
        <strain evidence="4">personal::cf-49</strain>
    </source>
</reference>
<keyword evidence="4" id="KW-1185">Reference proteome</keyword>
<evidence type="ECO:0000313" key="4">
    <source>
        <dbReference type="Proteomes" id="UP000296883"/>
    </source>
</evidence>
<dbReference type="EMBL" id="SRHU01000023">
    <property type="protein sequence ID" value="TFZ40877.1"/>
    <property type="molecule type" value="Genomic_DNA"/>
</dbReference>
<organism evidence="3 5">
    <name type="scientific">Vagococcus xieshaowenii</name>
    <dbReference type="NCBI Taxonomy" id="2562451"/>
    <lineage>
        <taxon>Bacteria</taxon>
        <taxon>Bacillati</taxon>
        <taxon>Bacillota</taxon>
        <taxon>Bacilli</taxon>
        <taxon>Lactobacillales</taxon>
        <taxon>Enterococcaceae</taxon>
        <taxon>Vagococcus</taxon>
    </lineage>
</organism>
<feature type="transmembrane region" description="Helical" evidence="1">
    <location>
        <begin position="149"/>
        <end position="169"/>
    </location>
</feature>
<evidence type="ECO:0000256" key="1">
    <source>
        <dbReference type="SAM" id="Phobius"/>
    </source>
</evidence>
<name>A0AAJ5EEZ9_9ENTE</name>